<dbReference type="PANTHER" id="PTHR43785">
    <property type="entry name" value="GAMMA-GLUTAMYLPUTRESCINE SYNTHETASE"/>
    <property type="match status" value="1"/>
</dbReference>
<dbReference type="SUPFAM" id="SSF54368">
    <property type="entry name" value="Glutamine synthetase, N-terminal domain"/>
    <property type="match status" value="1"/>
</dbReference>
<dbReference type="SUPFAM" id="SSF55931">
    <property type="entry name" value="Glutamine synthetase/guanido kinase"/>
    <property type="match status" value="1"/>
</dbReference>
<dbReference type="PANTHER" id="PTHR43785:SF12">
    <property type="entry name" value="TYPE-1 GLUTAMINE SYNTHETASE 2"/>
    <property type="match status" value="1"/>
</dbReference>
<dbReference type="SMART" id="SM01230">
    <property type="entry name" value="Gln-synt_C"/>
    <property type="match status" value="1"/>
</dbReference>
<keyword evidence="5" id="KW-0460">Magnesium</keyword>
<dbReference type="PROSITE" id="PS00181">
    <property type="entry name" value="GLNA_ATP"/>
    <property type="match status" value="1"/>
</dbReference>
<evidence type="ECO:0000259" key="9">
    <source>
        <dbReference type="PROSITE" id="PS51987"/>
    </source>
</evidence>
<dbReference type="PROSITE" id="PS51986">
    <property type="entry name" value="GS_BETA_GRASP"/>
    <property type="match status" value="1"/>
</dbReference>
<dbReference type="InterPro" id="IPR014746">
    <property type="entry name" value="Gln_synth/guanido_kin_cat_dom"/>
</dbReference>
<accession>W0FI04</accession>
<evidence type="ECO:0000256" key="6">
    <source>
        <dbReference type="PROSITE-ProRule" id="PRU01330"/>
    </source>
</evidence>
<dbReference type="Gene3D" id="3.10.20.70">
    <property type="entry name" value="Glutamine synthetase, N-terminal domain"/>
    <property type="match status" value="1"/>
</dbReference>
<sequence length="405" mass="44943">MNYTEEEVLQFVQEEDVKFIRLAFCDIYGKPKNVSIMPDELRRAFSSGIAIDASAIPGFGTGIHSDLFLHPDPDTLSVLPWRPEHGRVIRMFCSVSYPDGTPYENDTRTLLKKTVKKAADAGFTFFFGPEMEFYLFELDENGNRTRKTYDQASYMDIAPDDKGENVRREICLTLEKMGIYPESSHHEEGPGQNEIDFRYSDALSSADNAVTFMTVVKTVAARNGLYADFSPKPLPDLPGNGMHINLSVRGADGSFPQEAMMAGIMDKIRDITLFLNPSVESYKRLGGRKAPGYISWSRENRSQLIRVPAASGEYARAELRSPDPGTNPYLAYTLLIEAALYGITGRLSLPPEAELDFQTASGDQLCAYNRLPASREEAASFALSSSFVASCLPARLIDSFASAQH</sequence>
<evidence type="ECO:0000256" key="1">
    <source>
        <dbReference type="ARBA" id="ARBA00001946"/>
    </source>
</evidence>
<protein>
    <submittedName>
        <fullName evidence="10">Glutamine synthetase catalytic subunit</fullName>
    </submittedName>
</protein>
<evidence type="ECO:0000313" key="10">
    <source>
        <dbReference type="EMBL" id="AHF24391.1"/>
    </source>
</evidence>
<comment type="cofactor">
    <cofactor evidence="1">
        <name>Mg(2+)</name>
        <dbReference type="ChEBI" id="CHEBI:18420"/>
    </cofactor>
</comment>
<dbReference type="InterPro" id="IPR036651">
    <property type="entry name" value="Gln_synt_N_sf"/>
</dbReference>
<dbReference type="GO" id="GO:0006542">
    <property type="term" value="P:glutamine biosynthetic process"/>
    <property type="evidence" value="ECO:0007669"/>
    <property type="project" value="InterPro"/>
</dbReference>
<organism evidence="10">
    <name type="scientific">uncultured bacterium Contig29</name>
    <dbReference type="NCBI Taxonomy" id="1393550"/>
    <lineage>
        <taxon>Bacteria</taxon>
        <taxon>environmental samples</taxon>
    </lineage>
</organism>
<dbReference type="EMBL" id="KC246792">
    <property type="protein sequence ID" value="AHF24391.1"/>
    <property type="molecule type" value="Genomic_DNA"/>
</dbReference>
<keyword evidence="3" id="KW-0547">Nucleotide-binding</keyword>
<dbReference type="Gene3D" id="3.30.590.10">
    <property type="entry name" value="Glutamine synthetase/guanido kinase, catalytic domain"/>
    <property type="match status" value="1"/>
</dbReference>
<dbReference type="AlphaFoldDB" id="W0FI04"/>
<reference evidence="10" key="1">
    <citation type="journal article" date="2013" name="PLoS ONE">
        <title>Metagenomic insights into the carbohydrate-active enzymes carried by the microorganisms adhering to solid digesta in the rumen of cows.</title>
        <authorList>
            <person name="Wang L."/>
            <person name="Hatem A."/>
            <person name="Catalyurek U.V."/>
            <person name="Morrison M."/>
            <person name="Yu Z."/>
        </authorList>
    </citation>
    <scope>NUCLEOTIDE SEQUENCE</scope>
</reference>
<dbReference type="GO" id="GO:0004356">
    <property type="term" value="F:glutamine synthetase activity"/>
    <property type="evidence" value="ECO:0007669"/>
    <property type="project" value="InterPro"/>
</dbReference>
<dbReference type="PROSITE" id="PS51987">
    <property type="entry name" value="GS_CATALYTIC"/>
    <property type="match status" value="1"/>
</dbReference>
<dbReference type="Pfam" id="PF00120">
    <property type="entry name" value="Gln-synt_C"/>
    <property type="match status" value="1"/>
</dbReference>
<dbReference type="InterPro" id="IPR008146">
    <property type="entry name" value="Gln_synth_cat_dom"/>
</dbReference>
<proteinExistence type="inferred from homology"/>
<dbReference type="GO" id="GO:0005524">
    <property type="term" value="F:ATP binding"/>
    <property type="evidence" value="ECO:0007669"/>
    <property type="project" value="UniProtKB-KW"/>
</dbReference>
<evidence type="ECO:0000256" key="4">
    <source>
        <dbReference type="ARBA" id="ARBA00022840"/>
    </source>
</evidence>
<evidence type="ECO:0000256" key="3">
    <source>
        <dbReference type="ARBA" id="ARBA00022741"/>
    </source>
</evidence>
<name>W0FI04_9BACT</name>
<feature type="domain" description="GS beta-grasp" evidence="8">
    <location>
        <begin position="15"/>
        <end position="100"/>
    </location>
</feature>
<evidence type="ECO:0000259" key="8">
    <source>
        <dbReference type="PROSITE" id="PS51986"/>
    </source>
</evidence>
<feature type="domain" description="GS catalytic" evidence="9">
    <location>
        <begin position="107"/>
        <end position="405"/>
    </location>
</feature>
<keyword evidence="2" id="KW-0436">Ligase</keyword>
<keyword evidence="4" id="KW-0067">ATP-binding</keyword>
<evidence type="ECO:0000256" key="5">
    <source>
        <dbReference type="ARBA" id="ARBA00022842"/>
    </source>
</evidence>
<dbReference type="Pfam" id="PF03951">
    <property type="entry name" value="Gln-synt_N"/>
    <property type="match status" value="1"/>
</dbReference>
<evidence type="ECO:0000256" key="7">
    <source>
        <dbReference type="RuleBase" id="RU000384"/>
    </source>
</evidence>
<dbReference type="InterPro" id="IPR027303">
    <property type="entry name" value="Gln_synth_gly_rich_site"/>
</dbReference>
<dbReference type="InterPro" id="IPR008147">
    <property type="entry name" value="Gln_synt_N"/>
</dbReference>
<evidence type="ECO:0000256" key="2">
    <source>
        <dbReference type="ARBA" id="ARBA00022598"/>
    </source>
</evidence>
<comment type="similarity">
    <text evidence="6 7">Belongs to the glutamine synthetase family.</text>
</comment>